<dbReference type="GO" id="GO:0005886">
    <property type="term" value="C:plasma membrane"/>
    <property type="evidence" value="ECO:0007669"/>
    <property type="project" value="InterPro"/>
</dbReference>
<gene>
    <name evidence="2" type="ORF">EOD42_24265</name>
</gene>
<keyword evidence="3" id="KW-1185">Reference proteome</keyword>
<keyword evidence="1" id="KW-0812">Transmembrane</keyword>
<organism evidence="2 3">
    <name type="scientific">Rhodovarius crocodyli</name>
    <dbReference type="NCBI Taxonomy" id="1979269"/>
    <lineage>
        <taxon>Bacteria</taxon>
        <taxon>Pseudomonadati</taxon>
        <taxon>Pseudomonadota</taxon>
        <taxon>Alphaproteobacteria</taxon>
        <taxon>Acetobacterales</taxon>
        <taxon>Roseomonadaceae</taxon>
        <taxon>Rhodovarius</taxon>
    </lineage>
</organism>
<evidence type="ECO:0000313" key="3">
    <source>
        <dbReference type="Proteomes" id="UP000282957"/>
    </source>
</evidence>
<keyword evidence="1" id="KW-0472">Membrane</keyword>
<protein>
    <submittedName>
        <fullName evidence="2">Potassium-transporting ATPase subunit F</fullName>
    </submittedName>
</protein>
<proteinExistence type="predicted"/>
<comment type="caution">
    <text evidence="2">The sequence shown here is derived from an EMBL/GenBank/DDBJ whole genome shotgun (WGS) entry which is preliminary data.</text>
</comment>
<sequence length="123" mass="12673">MAVRNRLPATSGGSGSGRSIGLGCIAGSFASLRSPYAPASPSPSSPCAVLTEIGRRAGPCPAGNTHARHHHAHAGGRRLRADGPLCRRLRPGLTAMTELLLGGGVALGLLLYLFWALLRPESL</sequence>
<dbReference type="Pfam" id="PF09604">
    <property type="entry name" value="Potass_KdpF"/>
    <property type="match status" value="1"/>
</dbReference>
<reference evidence="2 3" key="1">
    <citation type="submission" date="2019-01" db="EMBL/GenBank/DDBJ databases">
        <authorList>
            <person name="Chen W.-M."/>
        </authorList>
    </citation>
    <scope>NUCLEOTIDE SEQUENCE [LARGE SCALE GENOMIC DNA]</scope>
    <source>
        <strain evidence="2 3">CCP-6</strain>
    </source>
</reference>
<evidence type="ECO:0000313" key="2">
    <source>
        <dbReference type="EMBL" id="RVT90006.1"/>
    </source>
</evidence>
<dbReference type="Proteomes" id="UP000282957">
    <property type="component" value="Unassembled WGS sequence"/>
</dbReference>
<accession>A0A437LX95</accession>
<evidence type="ECO:0000256" key="1">
    <source>
        <dbReference type="SAM" id="Phobius"/>
    </source>
</evidence>
<feature type="transmembrane region" description="Helical" evidence="1">
    <location>
        <begin position="99"/>
        <end position="118"/>
    </location>
</feature>
<dbReference type="AlphaFoldDB" id="A0A437LX95"/>
<dbReference type="GO" id="GO:0008556">
    <property type="term" value="F:P-type potassium transmembrane transporter activity"/>
    <property type="evidence" value="ECO:0007669"/>
    <property type="project" value="InterPro"/>
</dbReference>
<name>A0A437LX95_9PROT</name>
<dbReference type="InterPro" id="IPR011726">
    <property type="entry name" value="KdpF"/>
</dbReference>
<dbReference type="EMBL" id="SACL01000015">
    <property type="protein sequence ID" value="RVT90006.1"/>
    <property type="molecule type" value="Genomic_DNA"/>
</dbReference>
<keyword evidence="1" id="KW-1133">Transmembrane helix</keyword>